<proteinExistence type="predicted"/>
<feature type="non-terminal residue" evidence="2">
    <location>
        <position position="1"/>
    </location>
</feature>
<gene>
    <name evidence="2" type="ORF">MNOR_LOCUS20439</name>
</gene>
<feature type="region of interest" description="Disordered" evidence="1">
    <location>
        <begin position="28"/>
        <end position="51"/>
    </location>
</feature>
<evidence type="ECO:0000313" key="3">
    <source>
        <dbReference type="Proteomes" id="UP001497623"/>
    </source>
</evidence>
<feature type="compositionally biased region" description="Basic and acidic residues" evidence="1">
    <location>
        <begin position="312"/>
        <end position="323"/>
    </location>
</feature>
<organism evidence="2 3">
    <name type="scientific">Meganyctiphanes norvegica</name>
    <name type="common">Northern krill</name>
    <name type="synonym">Thysanopoda norvegica</name>
    <dbReference type="NCBI Taxonomy" id="48144"/>
    <lineage>
        <taxon>Eukaryota</taxon>
        <taxon>Metazoa</taxon>
        <taxon>Ecdysozoa</taxon>
        <taxon>Arthropoda</taxon>
        <taxon>Crustacea</taxon>
        <taxon>Multicrustacea</taxon>
        <taxon>Malacostraca</taxon>
        <taxon>Eumalacostraca</taxon>
        <taxon>Eucarida</taxon>
        <taxon>Euphausiacea</taxon>
        <taxon>Euphausiidae</taxon>
        <taxon>Meganyctiphanes</taxon>
    </lineage>
</organism>
<dbReference type="GO" id="GO:0043175">
    <property type="term" value="F:RNA polymerase core enzyme binding"/>
    <property type="evidence" value="ECO:0007669"/>
    <property type="project" value="InterPro"/>
</dbReference>
<feature type="region of interest" description="Disordered" evidence="1">
    <location>
        <begin position="88"/>
        <end position="132"/>
    </location>
</feature>
<keyword evidence="3" id="KW-1185">Reference proteome</keyword>
<dbReference type="InterPro" id="IPR039693">
    <property type="entry name" value="Rtr1/RPAP2"/>
</dbReference>
<dbReference type="PANTHER" id="PTHR14732">
    <property type="entry name" value="RNA POLYMERASE II SUBUNIT B1 CTD PHOSPHATASE RPAP2-RELATED"/>
    <property type="match status" value="1"/>
</dbReference>
<feature type="compositionally biased region" description="Basic and acidic residues" evidence="1">
    <location>
        <begin position="291"/>
        <end position="305"/>
    </location>
</feature>
<dbReference type="PANTHER" id="PTHR14732:SF0">
    <property type="entry name" value="RNA POLYMERASE II SUBUNIT B1 CTD PHOSPHATASE RPAP2-RELATED"/>
    <property type="match status" value="1"/>
</dbReference>
<evidence type="ECO:0000313" key="2">
    <source>
        <dbReference type="EMBL" id="CAL4114488.1"/>
    </source>
</evidence>
<sequence>QLGLRLGMEAKSKYLTMCRKLDREEQEELYNDIDIPEEEDSSNRRPSGKLPDYEKLAIDAKQEGLKVVAFLQGKDSYSDEKEEVIPVENDWPDGNKLGTITEENESTSNDYKKNKKTKKVVKNDSEEAEPEVRLPHVDSYAQNTWRRQIVMEKLSKTLGELCGSLGLLEGEIRVLVTEIIATFDLSPHNIMLKPGQWTLVALTLLQMLSVRYKAIESATQTSTGYMLIKIILEEYGLDRDYLKRLLTYITQINYILTKYHRKTPQYNKNLVCGECQTESEENKNKSNIVSNEKESESAIQIRKESQINSQISKDDAKNNDRPCGKLSESVELVGTNAEELD</sequence>
<feature type="compositionally biased region" description="Acidic residues" evidence="1">
    <location>
        <begin position="28"/>
        <end position="40"/>
    </location>
</feature>
<dbReference type="GO" id="GO:0008420">
    <property type="term" value="F:RNA polymerase II CTD heptapeptide repeat phosphatase activity"/>
    <property type="evidence" value="ECO:0007669"/>
    <property type="project" value="InterPro"/>
</dbReference>
<reference evidence="2 3" key="1">
    <citation type="submission" date="2024-05" db="EMBL/GenBank/DDBJ databases">
        <authorList>
            <person name="Wallberg A."/>
        </authorList>
    </citation>
    <scope>NUCLEOTIDE SEQUENCE [LARGE SCALE GENOMIC DNA]</scope>
</reference>
<dbReference type="GO" id="GO:0005634">
    <property type="term" value="C:nucleus"/>
    <property type="evidence" value="ECO:0007669"/>
    <property type="project" value="TreeGrafter"/>
</dbReference>
<evidence type="ECO:0008006" key="4">
    <source>
        <dbReference type="Google" id="ProtNLM"/>
    </source>
</evidence>
<feature type="region of interest" description="Disordered" evidence="1">
    <location>
        <begin position="281"/>
        <end position="341"/>
    </location>
</feature>
<evidence type="ECO:0000256" key="1">
    <source>
        <dbReference type="SAM" id="MobiDB-lite"/>
    </source>
</evidence>
<protein>
    <recommendedName>
        <fullName evidence="4">Protein-serine/threonine phosphatase</fullName>
    </recommendedName>
</protein>
<feature type="compositionally biased region" description="Basic and acidic residues" evidence="1">
    <location>
        <begin position="121"/>
        <end position="132"/>
    </location>
</feature>
<comment type="caution">
    <text evidence="2">The sequence shown here is derived from an EMBL/GenBank/DDBJ whole genome shotgun (WGS) entry which is preliminary data.</text>
</comment>
<name>A0AAV2R3N3_MEGNR</name>
<dbReference type="Proteomes" id="UP001497623">
    <property type="component" value="Unassembled WGS sequence"/>
</dbReference>
<dbReference type="AlphaFoldDB" id="A0AAV2R3N3"/>
<dbReference type="EMBL" id="CAXKWB010015800">
    <property type="protein sequence ID" value="CAL4114488.1"/>
    <property type="molecule type" value="Genomic_DNA"/>
</dbReference>
<dbReference type="GO" id="GO:0005737">
    <property type="term" value="C:cytoplasm"/>
    <property type="evidence" value="ECO:0007669"/>
    <property type="project" value="TreeGrafter"/>
</dbReference>
<accession>A0AAV2R3N3</accession>